<dbReference type="InParanoid" id="A0A2P6NJP9"/>
<evidence type="ECO:0000313" key="2">
    <source>
        <dbReference type="EMBL" id="PRP84159.1"/>
    </source>
</evidence>
<comment type="caution">
    <text evidence="2">The sequence shown here is derived from an EMBL/GenBank/DDBJ whole genome shotgun (WGS) entry which is preliminary data.</text>
</comment>
<sequence length="146" mass="16681">MHTFYSFWIRLCQPRGQFDCCACSKCCLCHTSQILPSPFPFCRKTPNHLSGQCVTPILIAALFNQRMARSRNFGSALKLNVGQLMSYREYGHTKFEERRCIAKKLSDREDRGGALMGKGEKNRGKSMKEDEGNRAVYGDARFITQE</sequence>
<organism evidence="2 3">
    <name type="scientific">Planoprotostelium fungivorum</name>
    <dbReference type="NCBI Taxonomy" id="1890364"/>
    <lineage>
        <taxon>Eukaryota</taxon>
        <taxon>Amoebozoa</taxon>
        <taxon>Evosea</taxon>
        <taxon>Variosea</taxon>
        <taxon>Cavosteliida</taxon>
        <taxon>Cavosteliaceae</taxon>
        <taxon>Planoprotostelium</taxon>
    </lineage>
</organism>
<name>A0A2P6NJP9_9EUKA</name>
<dbReference type="Proteomes" id="UP000241769">
    <property type="component" value="Unassembled WGS sequence"/>
</dbReference>
<evidence type="ECO:0000313" key="3">
    <source>
        <dbReference type="Proteomes" id="UP000241769"/>
    </source>
</evidence>
<keyword evidence="3" id="KW-1185">Reference proteome</keyword>
<evidence type="ECO:0000256" key="1">
    <source>
        <dbReference type="SAM" id="MobiDB-lite"/>
    </source>
</evidence>
<accession>A0A2P6NJP9</accession>
<dbReference type="EMBL" id="MDYQ01000069">
    <property type="protein sequence ID" value="PRP84159.1"/>
    <property type="molecule type" value="Genomic_DNA"/>
</dbReference>
<proteinExistence type="predicted"/>
<dbReference type="AlphaFoldDB" id="A0A2P6NJP9"/>
<feature type="region of interest" description="Disordered" evidence="1">
    <location>
        <begin position="111"/>
        <end position="133"/>
    </location>
</feature>
<reference evidence="2 3" key="1">
    <citation type="journal article" date="2018" name="Genome Biol. Evol.">
        <title>Multiple Roots of Fruiting Body Formation in Amoebozoa.</title>
        <authorList>
            <person name="Hillmann F."/>
            <person name="Forbes G."/>
            <person name="Novohradska S."/>
            <person name="Ferling I."/>
            <person name="Riege K."/>
            <person name="Groth M."/>
            <person name="Westermann M."/>
            <person name="Marz M."/>
            <person name="Spaller T."/>
            <person name="Winckler T."/>
            <person name="Schaap P."/>
            <person name="Glockner G."/>
        </authorList>
    </citation>
    <scope>NUCLEOTIDE SEQUENCE [LARGE SCALE GENOMIC DNA]</scope>
    <source>
        <strain evidence="2 3">Jena</strain>
    </source>
</reference>
<protein>
    <submittedName>
        <fullName evidence="2">Uncharacterized protein</fullName>
    </submittedName>
</protein>
<gene>
    <name evidence="2" type="ORF">PROFUN_04150</name>
</gene>